<keyword evidence="1" id="KW-0732">Signal</keyword>
<gene>
    <name evidence="2" type="ORF">PBAH0796_LOCUS25640</name>
</gene>
<dbReference type="AlphaFoldDB" id="A0A7S0B3T7"/>
<accession>A0A7S0B3T7</accession>
<name>A0A7S0B3T7_9DINO</name>
<proteinExistence type="predicted"/>
<reference evidence="2" key="1">
    <citation type="submission" date="2021-01" db="EMBL/GenBank/DDBJ databases">
        <authorList>
            <person name="Corre E."/>
            <person name="Pelletier E."/>
            <person name="Niang G."/>
            <person name="Scheremetjew M."/>
            <person name="Finn R."/>
            <person name="Kale V."/>
            <person name="Holt S."/>
            <person name="Cochrane G."/>
            <person name="Meng A."/>
            <person name="Brown T."/>
            <person name="Cohen L."/>
        </authorList>
    </citation>
    <scope>NUCLEOTIDE SEQUENCE</scope>
    <source>
        <strain evidence="2">Pbaha01</strain>
    </source>
</reference>
<organism evidence="2">
    <name type="scientific">Pyrodinium bahamense</name>
    <dbReference type="NCBI Taxonomy" id="73915"/>
    <lineage>
        <taxon>Eukaryota</taxon>
        <taxon>Sar</taxon>
        <taxon>Alveolata</taxon>
        <taxon>Dinophyceae</taxon>
        <taxon>Gonyaulacales</taxon>
        <taxon>Pyrocystaceae</taxon>
        <taxon>Pyrodinium</taxon>
    </lineage>
</organism>
<dbReference type="EMBL" id="HBEG01042017">
    <property type="protein sequence ID" value="CAD8381952.1"/>
    <property type="molecule type" value="Transcribed_RNA"/>
</dbReference>
<feature type="signal peptide" evidence="1">
    <location>
        <begin position="1"/>
        <end position="17"/>
    </location>
</feature>
<evidence type="ECO:0000313" key="2">
    <source>
        <dbReference type="EMBL" id="CAD8381952.1"/>
    </source>
</evidence>
<protein>
    <submittedName>
        <fullName evidence="2">Uncharacterized protein</fullName>
    </submittedName>
</protein>
<feature type="chain" id="PRO_5031225957" evidence="1">
    <location>
        <begin position="18"/>
        <end position="342"/>
    </location>
</feature>
<evidence type="ECO:0000256" key="1">
    <source>
        <dbReference type="SAM" id="SignalP"/>
    </source>
</evidence>
<sequence length="342" mass="37048">MIFGAIILLASAEVALTDRAATVEVEVHSASTWDEAYGDESQVSDSRNDTIKELNYGSMHSMARNLGETVEDFNREVAGELTSKASSAVKAGQEYASRLKEQDAGHLGYATGVKTFRTAVAGQHHQHTQDVRTALGSATAGGSSGNLEAEQVLMATEADSLQHAHEVQGNDAEQLAERIEGTVQHTEHGFSDKAFHLMLRWQKDVDLNLHLNAPPHGDMDVAFNNSAGADGFVVGAKSSGLMGKQDGWHVEDITSENGHELPKGRYRAWASYVSGVPGAALPTGPEHEDLVKVPFEAELTLGGEKKVVSDSLMWEMGHEYDKVNQSMLVFDFTLGDDNKIEW</sequence>